<keyword evidence="1" id="KW-0732">Signal</keyword>
<dbReference type="RefSeq" id="WP_380691999.1">
    <property type="nucleotide sequence ID" value="NZ_JBHRSS010000015.1"/>
</dbReference>
<dbReference type="EMBL" id="JBHRSS010000015">
    <property type="protein sequence ID" value="MFC3106340.1"/>
    <property type="molecule type" value="Genomic_DNA"/>
</dbReference>
<gene>
    <name evidence="2" type="ORF">ACFOSU_20900</name>
</gene>
<comment type="caution">
    <text evidence="2">The sequence shown here is derived from an EMBL/GenBank/DDBJ whole genome shotgun (WGS) entry which is preliminary data.</text>
</comment>
<evidence type="ECO:0000313" key="3">
    <source>
        <dbReference type="Proteomes" id="UP001595462"/>
    </source>
</evidence>
<sequence length="176" mass="18273">MINAFRTFIIAALLGCTLAAIGPAEAARLDPGPGVYSFSGVSNLTGLGQDLRCTLTLTGSVELDSDGDVTLSVTRGAATGDFATGCSLVGFEFPWKAIIPATAIPANPSQTVPIIFQNVIVTAATRTCTDQPTTVTAQFSNGMPIDEPSTLYIDAKIGRCSVTGTFHAKTDVNLTR</sequence>
<feature type="signal peptide" evidence="1">
    <location>
        <begin position="1"/>
        <end position="26"/>
    </location>
</feature>
<dbReference type="Proteomes" id="UP001595462">
    <property type="component" value="Unassembled WGS sequence"/>
</dbReference>
<evidence type="ECO:0000313" key="2">
    <source>
        <dbReference type="EMBL" id="MFC3106340.1"/>
    </source>
</evidence>
<evidence type="ECO:0000256" key="1">
    <source>
        <dbReference type="SAM" id="SignalP"/>
    </source>
</evidence>
<feature type="chain" id="PRO_5047027645" evidence="1">
    <location>
        <begin position="27"/>
        <end position="176"/>
    </location>
</feature>
<proteinExistence type="predicted"/>
<accession>A0ABV7EUW0</accession>
<reference evidence="3" key="1">
    <citation type="journal article" date="2019" name="Int. J. Syst. Evol. Microbiol.">
        <title>The Global Catalogue of Microorganisms (GCM) 10K type strain sequencing project: providing services to taxonomists for standard genome sequencing and annotation.</title>
        <authorList>
            <consortium name="The Broad Institute Genomics Platform"/>
            <consortium name="The Broad Institute Genome Sequencing Center for Infectious Disease"/>
            <person name="Wu L."/>
            <person name="Ma J."/>
        </authorList>
    </citation>
    <scope>NUCLEOTIDE SEQUENCE [LARGE SCALE GENOMIC DNA]</scope>
    <source>
        <strain evidence="3">KCTC 52640</strain>
    </source>
</reference>
<organism evidence="2 3">
    <name type="scientific">Salinisphaera aquimarina</name>
    <dbReference type="NCBI Taxonomy" id="2094031"/>
    <lineage>
        <taxon>Bacteria</taxon>
        <taxon>Pseudomonadati</taxon>
        <taxon>Pseudomonadota</taxon>
        <taxon>Gammaproteobacteria</taxon>
        <taxon>Salinisphaerales</taxon>
        <taxon>Salinisphaeraceae</taxon>
        <taxon>Salinisphaera</taxon>
    </lineage>
</organism>
<name>A0ABV7EUW0_9GAMM</name>
<keyword evidence="3" id="KW-1185">Reference proteome</keyword>
<protein>
    <submittedName>
        <fullName evidence="2">Uncharacterized protein</fullName>
    </submittedName>
</protein>